<reference evidence="6" key="1">
    <citation type="submission" date="2016-10" db="EMBL/GenBank/DDBJ databases">
        <authorList>
            <person name="Benchimol M."/>
            <person name="Almeida L.G."/>
            <person name="Vasconcelos A.T."/>
            <person name="Perreira-Neves A."/>
            <person name="Rosa I.A."/>
            <person name="Tasca T."/>
            <person name="Bogo M.R."/>
            <person name="de Souza W."/>
        </authorList>
    </citation>
    <scope>NUCLEOTIDE SEQUENCE [LARGE SCALE GENOMIC DNA]</scope>
    <source>
        <strain evidence="6">K</strain>
    </source>
</reference>
<keyword evidence="2" id="KW-0813">Transport</keyword>
<evidence type="ECO:0000313" key="6">
    <source>
        <dbReference type="EMBL" id="OHT06545.1"/>
    </source>
</evidence>
<dbReference type="SUPFAM" id="SSF48371">
    <property type="entry name" value="ARM repeat"/>
    <property type="match status" value="1"/>
</dbReference>
<evidence type="ECO:0008006" key="8">
    <source>
        <dbReference type="Google" id="ProtNLM"/>
    </source>
</evidence>
<dbReference type="InterPro" id="IPR016024">
    <property type="entry name" value="ARM-type_fold"/>
</dbReference>
<dbReference type="VEuPathDB" id="TrichDB:TRFO_25438"/>
<dbReference type="InterPro" id="IPR011989">
    <property type="entry name" value="ARM-like"/>
</dbReference>
<comment type="caution">
    <text evidence="6">The sequence shown here is derived from an EMBL/GenBank/DDBJ whole genome shotgun (WGS) entry which is preliminary data.</text>
</comment>
<dbReference type="GO" id="GO:0006606">
    <property type="term" value="P:protein import into nucleus"/>
    <property type="evidence" value="ECO:0007669"/>
    <property type="project" value="InterPro"/>
</dbReference>
<accession>A0A1J4K524</accession>
<dbReference type="RefSeq" id="XP_068359681.1">
    <property type="nucleotide sequence ID" value="XM_068504352.1"/>
</dbReference>
<evidence type="ECO:0000256" key="5">
    <source>
        <dbReference type="ARBA" id="ARBA00022927"/>
    </source>
</evidence>
<protein>
    <recommendedName>
        <fullName evidence="8">Importin N-terminal domain-containing protein</fullName>
    </recommendedName>
</protein>
<organism evidence="6 7">
    <name type="scientific">Tritrichomonas foetus</name>
    <dbReference type="NCBI Taxonomy" id="1144522"/>
    <lineage>
        <taxon>Eukaryota</taxon>
        <taxon>Metamonada</taxon>
        <taxon>Parabasalia</taxon>
        <taxon>Tritrichomonadida</taxon>
        <taxon>Tritrichomonadidae</taxon>
        <taxon>Tritrichomonas</taxon>
    </lineage>
</organism>
<evidence type="ECO:0000256" key="2">
    <source>
        <dbReference type="ARBA" id="ARBA00022448"/>
    </source>
</evidence>
<dbReference type="PANTHER" id="PTHR10527">
    <property type="entry name" value="IMPORTIN BETA"/>
    <property type="match status" value="1"/>
</dbReference>
<proteinExistence type="predicted"/>
<evidence type="ECO:0000256" key="1">
    <source>
        <dbReference type="ARBA" id="ARBA00004496"/>
    </source>
</evidence>
<dbReference type="GO" id="GO:0005737">
    <property type="term" value="C:cytoplasm"/>
    <property type="evidence" value="ECO:0007669"/>
    <property type="project" value="UniProtKB-SubCell"/>
</dbReference>
<dbReference type="Proteomes" id="UP000179807">
    <property type="component" value="Unassembled WGS sequence"/>
</dbReference>
<keyword evidence="3" id="KW-0963">Cytoplasm</keyword>
<comment type="subcellular location">
    <subcellularLocation>
        <location evidence="1">Cytoplasm</location>
    </subcellularLocation>
</comment>
<keyword evidence="5" id="KW-0653">Protein transport</keyword>
<name>A0A1J4K524_9EUKA</name>
<gene>
    <name evidence="6" type="ORF">TRFO_25438</name>
</gene>
<dbReference type="Gene3D" id="1.25.10.10">
    <property type="entry name" value="Leucine-rich Repeat Variant"/>
    <property type="match status" value="1"/>
</dbReference>
<dbReference type="AlphaFoldDB" id="A0A1J4K524"/>
<evidence type="ECO:0000256" key="4">
    <source>
        <dbReference type="ARBA" id="ARBA00022737"/>
    </source>
</evidence>
<dbReference type="EMBL" id="MLAK01000723">
    <property type="protein sequence ID" value="OHT06545.1"/>
    <property type="molecule type" value="Genomic_DNA"/>
</dbReference>
<dbReference type="InterPro" id="IPR040122">
    <property type="entry name" value="Importin_beta"/>
</dbReference>
<sequence length="868" mass="101290">MNTDDFQFHLSQIINGTEVQQLDSRTAIINLRATDIVHFFELCVNIFENPLSPPSSLIICFSAIRDLFTASRELPIAMIKANWSHELLTNIRSKMKTVLIKLLQNDNEPVRNMSAFIISRILLIEGKNKWPDLFTQLNDLFTQNSYDQCIQHGVLTAFHEILCQQVFQNAKKIDPDVLTLVDTLILFLSNSTSEIVLYYTIRCILDISQNIPIIFQEKKRVEMILNAYPLILPRIDKVHFEIMFDILFEIVKNVYEHVEEIMEQIFDLCVKGIGCPNNEIITISINFWIQFCNFEKYRKTNSKKTLFITKKVMMSLFDLLVKIISQNNRQTGEPAMALLRRFTLLYQDEMLQLTFPIITQILIKNENLSNSANYYTIEDQTYHERKCSTENIQNIENNNETNANRTPQALFVVLSLINSLCDKPSQKYHFLINYFNDIINIFYNSIDPVPFAAICALNRIVYVCDHEQFHITCFKFVIDLLKKEIPQNYLCGVYQLIISLIKSSNKNIVNKNFKEIFDVVFKHIQFSNPEAEEIINDQFSVLVFLLKKVTHGLAAVSESYHPVFDYLVRNIEFLQCDQDHLDLRLLNLINLIGFFIMNLRFRFEVFYFDLVNTLMTCFNNHQNLVFEEVLSIFSILCAYLNNKMQEFVPYFQELIIYGLRTQSPGIINNSIILCCNLVSYVDQSCFKPVQEIFVIIDQIPEGPIRMILPTFIEYVGTLLNELGDSSDFPFEVLNKYKSIVDIQLNEVLHSNDLEYATQIFTGGFSAYAAYFKYNHTPIEEVVIVARNFIKKVVLQCLIQKAYNVETIFRLCDLLIVLGKCFKSKISISMNHKFIRSVLTDDSFYKNEVHYLEIQDKFRKTLDFIEKIN</sequence>
<keyword evidence="4" id="KW-0677">Repeat</keyword>
<evidence type="ECO:0000313" key="7">
    <source>
        <dbReference type="Proteomes" id="UP000179807"/>
    </source>
</evidence>
<dbReference type="GeneID" id="94839056"/>
<keyword evidence="7" id="KW-1185">Reference proteome</keyword>
<evidence type="ECO:0000256" key="3">
    <source>
        <dbReference type="ARBA" id="ARBA00022490"/>
    </source>
</evidence>